<evidence type="ECO:0000313" key="3">
    <source>
        <dbReference type="EMBL" id="GAH15868.1"/>
    </source>
</evidence>
<accession>X1F4Z3</accession>
<proteinExistence type="predicted"/>
<evidence type="ECO:0000259" key="2">
    <source>
        <dbReference type="PROSITE" id="PS50850"/>
    </source>
</evidence>
<evidence type="ECO:0000256" key="1">
    <source>
        <dbReference type="SAM" id="Phobius"/>
    </source>
</evidence>
<keyword evidence="1" id="KW-1133">Transmembrane helix</keyword>
<comment type="caution">
    <text evidence="3">The sequence shown here is derived from an EMBL/GenBank/DDBJ whole genome shotgun (WGS) entry which is preliminary data.</text>
</comment>
<dbReference type="GO" id="GO:0022857">
    <property type="term" value="F:transmembrane transporter activity"/>
    <property type="evidence" value="ECO:0007669"/>
    <property type="project" value="InterPro"/>
</dbReference>
<reference evidence="3" key="1">
    <citation type="journal article" date="2014" name="Front. Microbiol.">
        <title>High frequency of phylogenetically diverse reductive dehalogenase-homologous genes in deep subseafloor sedimentary metagenomes.</title>
        <authorList>
            <person name="Kawai M."/>
            <person name="Futagami T."/>
            <person name="Toyoda A."/>
            <person name="Takaki Y."/>
            <person name="Nishi S."/>
            <person name="Hori S."/>
            <person name="Arai W."/>
            <person name="Tsubouchi T."/>
            <person name="Morono Y."/>
            <person name="Uchiyama I."/>
            <person name="Ito T."/>
            <person name="Fujiyama A."/>
            <person name="Inagaki F."/>
            <person name="Takami H."/>
        </authorList>
    </citation>
    <scope>NUCLEOTIDE SEQUENCE</scope>
    <source>
        <strain evidence="3">Expedition CK06-06</strain>
    </source>
</reference>
<dbReference type="PROSITE" id="PS50850">
    <property type="entry name" value="MFS"/>
    <property type="match status" value="1"/>
</dbReference>
<keyword evidence="1" id="KW-0812">Transmembrane</keyword>
<dbReference type="EMBL" id="BART01031584">
    <property type="protein sequence ID" value="GAH15868.1"/>
    <property type="molecule type" value="Genomic_DNA"/>
</dbReference>
<dbReference type="AlphaFoldDB" id="X1F4Z3"/>
<dbReference type="Gene3D" id="1.20.1720.10">
    <property type="entry name" value="Multidrug resistance protein D"/>
    <property type="match status" value="1"/>
</dbReference>
<gene>
    <name evidence="3" type="ORF">S01H4_54830</name>
</gene>
<organism evidence="3">
    <name type="scientific">marine sediment metagenome</name>
    <dbReference type="NCBI Taxonomy" id="412755"/>
    <lineage>
        <taxon>unclassified sequences</taxon>
        <taxon>metagenomes</taxon>
        <taxon>ecological metagenomes</taxon>
    </lineage>
</organism>
<dbReference type="InterPro" id="IPR036259">
    <property type="entry name" value="MFS_trans_sf"/>
</dbReference>
<feature type="transmembrane region" description="Helical" evidence="1">
    <location>
        <begin position="42"/>
        <end position="61"/>
    </location>
</feature>
<name>X1F4Z3_9ZZZZ</name>
<feature type="domain" description="Major facilitator superfamily (MFS) profile" evidence="2">
    <location>
        <begin position="4"/>
        <end position="75"/>
    </location>
</feature>
<dbReference type="SUPFAM" id="SSF103473">
    <property type="entry name" value="MFS general substrate transporter"/>
    <property type="match status" value="1"/>
</dbReference>
<keyword evidence="1" id="KW-0472">Membrane</keyword>
<sequence length="75" mass="8069">MKLLSYVITISVLLTSLGQIGVDLYVPSLPAIAAALHSSAHWAQATVFIYMVGFSSSRLIYGPISDAVGRRKKNC</sequence>
<dbReference type="InterPro" id="IPR020846">
    <property type="entry name" value="MFS_dom"/>
</dbReference>
<protein>
    <recommendedName>
        <fullName evidence="2">Major facilitator superfamily (MFS) profile domain-containing protein</fullName>
    </recommendedName>
</protein>